<dbReference type="RefSeq" id="WP_083400215.1">
    <property type="nucleotide sequence ID" value="NZ_FOJN01000020.1"/>
</dbReference>
<feature type="domain" description="Glycosyltransferase 2-like" evidence="10">
    <location>
        <begin position="7"/>
        <end position="164"/>
    </location>
</feature>
<organism evidence="11 12">
    <name type="scientific">Rhodococcoides kroppenstedtii</name>
    <dbReference type="NCBI Taxonomy" id="293050"/>
    <lineage>
        <taxon>Bacteria</taxon>
        <taxon>Bacillati</taxon>
        <taxon>Actinomycetota</taxon>
        <taxon>Actinomycetes</taxon>
        <taxon>Mycobacteriales</taxon>
        <taxon>Nocardiaceae</taxon>
        <taxon>Rhodococcoides</taxon>
    </lineage>
</organism>
<reference evidence="11 12" key="1">
    <citation type="submission" date="2016-10" db="EMBL/GenBank/DDBJ databases">
        <authorList>
            <person name="de Groot N.N."/>
        </authorList>
    </citation>
    <scope>NUCLEOTIDE SEQUENCE [LARGE SCALE GENOMIC DNA]</scope>
    <source>
        <strain evidence="11 12">DSM 44908</strain>
    </source>
</reference>
<dbReference type="OrthoDB" id="9802632at2"/>
<evidence type="ECO:0000256" key="7">
    <source>
        <dbReference type="ARBA" id="ARBA00037904"/>
    </source>
</evidence>
<keyword evidence="2" id="KW-1003">Cell membrane</keyword>
<comment type="subcellular location">
    <subcellularLocation>
        <location evidence="1">Cell membrane</location>
    </subcellularLocation>
</comment>
<dbReference type="GO" id="GO:0016757">
    <property type="term" value="F:glycosyltransferase activity"/>
    <property type="evidence" value="ECO:0007669"/>
    <property type="project" value="UniProtKB-KW"/>
</dbReference>
<evidence type="ECO:0000256" key="9">
    <source>
        <dbReference type="ARBA" id="ARBA00040345"/>
    </source>
</evidence>
<evidence type="ECO:0000259" key="10">
    <source>
        <dbReference type="Pfam" id="PF00535"/>
    </source>
</evidence>
<dbReference type="InterPro" id="IPR001173">
    <property type="entry name" value="Glyco_trans_2-like"/>
</dbReference>
<evidence type="ECO:0000256" key="1">
    <source>
        <dbReference type="ARBA" id="ARBA00004236"/>
    </source>
</evidence>
<comment type="similarity">
    <text evidence="8">Belongs to the glycosyltransferase 2 family. CrtQ subfamily.</text>
</comment>
<dbReference type="Pfam" id="PF00535">
    <property type="entry name" value="Glycos_transf_2"/>
    <property type="match status" value="1"/>
</dbReference>
<comment type="pathway">
    <text evidence="7">Carotenoid biosynthesis; staphyloxanthin biosynthesis; staphyloxanthin from farnesyl diphosphate: step 4/5.</text>
</comment>
<evidence type="ECO:0000313" key="11">
    <source>
        <dbReference type="EMBL" id="SFA62033.1"/>
    </source>
</evidence>
<evidence type="ECO:0000256" key="4">
    <source>
        <dbReference type="ARBA" id="ARBA00022679"/>
    </source>
</evidence>
<dbReference type="PANTHER" id="PTHR43646">
    <property type="entry name" value="GLYCOSYLTRANSFERASE"/>
    <property type="match status" value="1"/>
</dbReference>
<keyword evidence="3" id="KW-0328">Glycosyltransferase</keyword>
<proteinExistence type="inferred from homology"/>
<dbReference type="CDD" id="cd00761">
    <property type="entry name" value="Glyco_tranf_GTA_type"/>
    <property type="match status" value="1"/>
</dbReference>
<dbReference type="Gene3D" id="3.90.550.10">
    <property type="entry name" value="Spore Coat Polysaccharide Biosynthesis Protein SpsA, Chain A"/>
    <property type="match status" value="1"/>
</dbReference>
<keyword evidence="5" id="KW-0472">Membrane</keyword>
<evidence type="ECO:0000256" key="2">
    <source>
        <dbReference type="ARBA" id="ARBA00022475"/>
    </source>
</evidence>
<dbReference type="GeneID" id="85487598"/>
<keyword evidence="4 11" id="KW-0808">Transferase</keyword>
<dbReference type="Proteomes" id="UP000182054">
    <property type="component" value="Unassembled WGS sequence"/>
</dbReference>
<evidence type="ECO:0000313" key="12">
    <source>
        <dbReference type="Proteomes" id="UP000182054"/>
    </source>
</evidence>
<evidence type="ECO:0000256" key="5">
    <source>
        <dbReference type="ARBA" id="ARBA00023136"/>
    </source>
</evidence>
<protein>
    <recommendedName>
        <fullName evidence="9">4,4'-diaponeurosporenoate glycosyltransferase</fullName>
    </recommendedName>
</protein>
<dbReference type="EMBL" id="FOJN01000020">
    <property type="protein sequence ID" value="SFA62033.1"/>
    <property type="molecule type" value="Genomic_DNA"/>
</dbReference>
<evidence type="ECO:0000256" key="3">
    <source>
        <dbReference type="ARBA" id="ARBA00022676"/>
    </source>
</evidence>
<sequence>MDLPTLSLVIPAFNEEDTIEYLIDSVRDQLDEFHEIIVVNNNSTDRTGEILARLESELPVLRVVEESRPGVVMARNAGFDVATGDIIGRLDADARAKPGWARTVREFFATAADDIGAGTGRFDQYDMPLQRVHKFFLDVGFRNSGDGPLEVPTLFGANMAVRRSTWALIRPHLLDIPGIFDDLDITLCISEAGQKSVLVPGMDISASGRRMLSSVSSYKKFVEYMPATYEARGMHEEAEKSKAAVRSMRLLHLVFWIPSRAYNPVSGHYSLKQLLSKHPQRVLPYEAAR</sequence>
<dbReference type="PANTHER" id="PTHR43646:SF2">
    <property type="entry name" value="GLYCOSYLTRANSFERASE 2-LIKE DOMAIN-CONTAINING PROTEIN"/>
    <property type="match status" value="1"/>
</dbReference>
<evidence type="ECO:0000256" key="6">
    <source>
        <dbReference type="ARBA" id="ARBA00037281"/>
    </source>
</evidence>
<dbReference type="AlphaFoldDB" id="A0A1I0UDS4"/>
<evidence type="ECO:0000256" key="8">
    <source>
        <dbReference type="ARBA" id="ARBA00038120"/>
    </source>
</evidence>
<dbReference type="GO" id="GO:0005886">
    <property type="term" value="C:plasma membrane"/>
    <property type="evidence" value="ECO:0007669"/>
    <property type="project" value="UniProtKB-SubCell"/>
</dbReference>
<dbReference type="InterPro" id="IPR029044">
    <property type="entry name" value="Nucleotide-diphossugar_trans"/>
</dbReference>
<name>A0A1I0UDS4_9NOCA</name>
<dbReference type="SUPFAM" id="SSF53448">
    <property type="entry name" value="Nucleotide-diphospho-sugar transferases"/>
    <property type="match status" value="1"/>
</dbReference>
<comment type="function">
    <text evidence="6">Catalyzes the glycosylation of 4,4'-diaponeurosporenoate, i.e. the esterification of glucose at the C1'' position with the carboxyl group of 4,4'-diaponeurosporenic acid, to form glycosyl-4,4'-diaponeurosporenoate. This is a step in the biosynthesis of staphyloxanthin, an orange pigment present in most staphylococci strains.</text>
</comment>
<accession>A0A1I0UDS4</accession>
<gene>
    <name evidence="11" type="ORF">SAMN05444374_12057</name>
</gene>